<feature type="chain" id="PRO_5012212922" description="Peptidase metallopeptidase domain-containing protein" evidence="2">
    <location>
        <begin position="18"/>
        <end position="290"/>
    </location>
</feature>
<keyword evidence="5" id="KW-1185">Reference proteome</keyword>
<dbReference type="SMART" id="SM00235">
    <property type="entry name" value="ZnMc"/>
    <property type="match status" value="1"/>
</dbReference>
<feature type="domain" description="Peptidase metallopeptidase" evidence="3">
    <location>
        <begin position="25"/>
        <end position="190"/>
    </location>
</feature>
<organism evidence="4 5">
    <name type="scientific">Hypsibius exemplaris</name>
    <name type="common">Freshwater tardigrade</name>
    <dbReference type="NCBI Taxonomy" id="2072580"/>
    <lineage>
        <taxon>Eukaryota</taxon>
        <taxon>Metazoa</taxon>
        <taxon>Ecdysozoa</taxon>
        <taxon>Tardigrada</taxon>
        <taxon>Eutardigrada</taxon>
        <taxon>Parachela</taxon>
        <taxon>Hypsibioidea</taxon>
        <taxon>Hypsibiidae</taxon>
        <taxon>Hypsibius</taxon>
    </lineage>
</organism>
<dbReference type="GO" id="GO:0008270">
    <property type="term" value="F:zinc ion binding"/>
    <property type="evidence" value="ECO:0007669"/>
    <property type="project" value="InterPro"/>
</dbReference>
<reference evidence="5" key="1">
    <citation type="submission" date="2017-01" db="EMBL/GenBank/DDBJ databases">
        <title>Comparative genomics of anhydrobiosis in the tardigrade Hypsibius dujardini.</title>
        <authorList>
            <person name="Yoshida Y."/>
            <person name="Koutsovoulos G."/>
            <person name="Laetsch D."/>
            <person name="Stevens L."/>
            <person name="Kumar S."/>
            <person name="Horikawa D."/>
            <person name="Ishino K."/>
            <person name="Komine S."/>
            <person name="Tomita M."/>
            <person name="Blaxter M."/>
            <person name="Arakawa K."/>
        </authorList>
    </citation>
    <scope>NUCLEOTIDE SEQUENCE [LARGE SCALE GENOMIC DNA]</scope>
    <source>
        <strain evidence="5">Z151</strain>
    </source>
</reference>
<sequence>MLEVVAVLLGSVVAGQAYVINIDPAYASWPSGIVYYTIPPNEYSTAHMNIIKEAMQQLETDLGGSCIKFQEFTRPAPPQGKYVVITHNGGLSGPGGQSCYTFPGMVASQTGQGQYMAMQDGQNGCLRDKKQAMRILASLLGLRSEHNKPARDFAIRMNPQFLDAVGRADNVFSTYDPTRVYASLQFDYNSITMIDPITFSNGGFTYTVPNGVFLRNTGRLSLMDCQALQIMYACRTHVCTDHFPPFPLATTTSRIPLTFDTFPTPSPTFFTTTRPTGPVGPSQRPTIDLR</sequence>
<dbReference type="Pfam" id="PF01400">
    <property type="entry name" value="Astacin"/>
    <property type="match status" value="1"/>
</dbReference>
<accession>A0A1W0XC31</accession>
<dbReference type="OrthoDB" id="291007at2759"/>
<evidence type="ECO:0000256" key="2">
    <source>
        <dbReference type="SAM" id="SignalP"/>
    </source>
</evidence>
<evidence type="ECO:0000256" key="1">
    <source>
        <dbReference type="SAM" id="MobiDB-lite"/>
    </source>
</evidence>
<dbReference type="Proteomes" id="UP000192578">
    <property type="component" value="Unassembled WGS sequence"/>
</dbReference>
<protein>
    <recommendedName>
        <fullName evidence="3">Peptidase metallopeptidase domain-containing protein</fullName>
    </recommendedName>
</protein>
<dbReference type="EMBL" id="MTYJ01000004">
    <property type="protein sequence ID" value="OQV24990.1"/>
    <property type="molecule type" value="Genomic_DNA"/>
</dbReference>
<comment type="caution">
    <text evidence="4">The sequence shown here is derived from an EMBL/GenBank/DDBJ whole genome shotgun (WGS) entry which is preliminary data.</text>
</comment>
<proteinExistence type="predicted"/>
<dbReference type="Gene3D" id="3.40.390.10">
    <property type="entry name" value="Collagenase (Catalytic Domain)"/>
    <property type="match status" value="1"/>
</dbReference>
<feature type="signal peptide" evidence="2">
    <location>
        <begin position="1"/>
        <end position="17"/>
    </location>
</feature>
<dbReference type="PANTHER" id="PTHR10127:SF814">
    <property type="entry name" value="MEPRIN A SUBUNIT BETA"/>
    <property type="match status" value="1"/>
</dbReference>
<dbReference type="InterPro" id="IPR024079">
    <property type="entry name" value="MetalloPept_cat_dom_sf"/>
</dbReference>
<dbReference type="InterPro" id="IPR001506">
    <property type="entry name" value="Peptidase_M12A"/>
</dbReference>
<dbReference type="AlphaFoldDB" id="A0A1W0XC31"/>
<feature type="region of interest" description="Disordered" evidence="1">
    <location>
        <begin position="270"/>
        <end position="290"/>
    </location>
</feature>
<dbReference type="GO" id="GO:0006508">
    <property type="term" value="P:proteolysis"/>
    <property type="evidence" value="ECO:0007669"/>
    <property type="project" value="InterPro"/>
</dbReference>
<evidence type="ECO:0000313" key="4">
    <source>
        <dbReference type="EMBL" id="OQV24990.1"/>
    </source>
</evidence>
<dbReference type="GO" id="GO:0004222">
    <property type="term" value="F:metalloendopeptidase activity"/>
    <property type="evidence" value="ECO:0007669"/>
    <property type="project" value="InterPro"/>
</dbReference>
<evidence type="ECO:0000313" key="5">
    <source>
        <dbReference type="Proteomes" id="UP000192578"/>
    </source>
</evidence>
<keyword evidence="2" id="KW-0732">Signal</keyword>
<gene>
    <name evidence="4" type="ORF">BV898_01198</name>
</gene>
<dbReference type="InterPro" id="IPR006026">
    <property type="entry name" value="Peptidase_Metallo"/>
</dbReference>
<evidence type="ECO:0000259" key="3">
    <source>
        <dbReference type="SMART" id="SM00235"/>
    </source>
</evidence>
<name>A0A1W0XC31_HYPEX</name>
<dbReference type="SUPFAM" id="SSF55486">
    <property type="entry name" value="Metalloproteases ('zincins'), catalytic domain"/>
    <property type="match status" value="1"/>
</dbReference>
<dbReference type="PANTHER" id="PTHR10127">
    <property type="entry name" value="DISCOIDIN, CUB, EGF, LAMININ , AND ZINC METALLOPROTEASE DOMAIN CONTAINING"/>
    <property type="match status" value="1"/>
</dbReference>